<organism evidence="2 3">
    <name type="scientific">Calocera viscosa (strain TUFC12733)</name>
    <dbReference type="NCBI Taxonomy" id="1330018"/>
    <lineage>
        <taxon>Eukaryota</taxon>
        <taxon>Fungi</taxon>
        <taxon>Dikarya</taxon>
        <taxon>Basidiomycota</taxon>
        <taxon>Agaricomycotina</taxon>
        <taxon>Dacrymycetes</taxon>
        <taxon>Dacrymycetales</taxon>
        <taxon>Dacrymycetaceae</taxon>
        <taxon>Calocera</taxon>
    </lineage>
</organism>
<feature type="region of interest" description="Disordered" evidence="1">
    <location>
        <begin position="1"/>
        <end position="30"/>
    </location>
</feature>
<name>A0A167MA48_CALVF</name>
<reference evidence="2 3" key="1">
    <citation type="journal article" date="2016" name="Mol. Biol. Evol.">
        <title>Comparative Genomics of Early-Diverging Mushroom-Forming Fungi Provides Insights into the Origins of Lignocellulose Decay Capabilities.</title>
        <authorList>
            <person name="Nagy L.G."/>
            <person name="Riley R."/>
            <person name="Tritt A."/>
            <person name="Adam C."/>
            <person name="Daum C."/>
            <person name="Floudas D."/>
            <person name="Sun H."/>
            <person name="Yadav J.S."/>
            <person name="Pangilinan J."/>
            <person name="Larsson K.H."/>
            <person name="Matsuura K."/>
            <person name="Barry K."/>
            <person name="Labutti K."/>
            <person name="Kuo R."/>
            <person name="Ohm R.A."/>
            <person name="Bhattacharya S.S."/>
            <person name="Shirouzu T."/>
            <person name="Yoshinaga Y."/>
            <person name="Martin F.M."/>
            <person name="Grigoriev I.V."/>
            <person name="Hibbett D.S."/>
        </authorList>
    </citation>
    <scope>NUCLEOTIDE SEQUENCE [LARGE SCALE GENOMIC DNA]</scope>
    <source>
        <strain evidence="2 3">TUFC12733</strain>
    </source>
</reference>
<evidence type="ECO:0000313" key="3">
    <source>
        <dbReference type="Proteomes" id="UP000076738"/>
    </source>
</evidence>
<accession>A0A167MA48</accession>
<feature type="compositionally biased region" description="Polar residues" evidence="1">
    <location>
        <begin position="10"/>
        <end position="30"/>
    </location>
</feature>
<feature type="region of interest" description="Disordered" evidence="1">
    <location>
        <begin position="44"/>
        <end position="97"/>
    </location>
</feature>
<proteinExistence type="predicted"/>
<sequence>MRTLPYPNWLSPTNTSGSQHRPLNALSLHQSPSSFNRSIISKNSTSAMTLSHPHPRPRARTRIFPGPEQKNRYIPPKPGGEAVSPAPSHFPSPSLASKIHNAAPLRCPSTVLPFPRRGAGP</sequence>
<evidence type="ECO:0000313" key="2">
    <source>
        <dbReference type="EMBL" id="KZO96496.1"/>
    </source>
</evidence>
<protein>
    <submittedName>
        <fullName evidence="2">Uncharacterized protein</fullName>
    </submittedName>
</protein>
<evidence type="ECO:0000256" key="1">
    <source>
        <dbReference type="SAM" id="MobiDB-lite"/>
    </source>
</evidence>
<dbReference type="EMBL" id="KV417284">
    <property type="protein sequence ID" value="KZO96496.1"/>
    <property type="molecule type" value="Genomic_DNA"/>
</dbReference>
<gene>
    <name evidence="2" type="ORF">CALVIDRAFT_118281</name>
</gene>
<dbReference type="AlphaFoldDB" id="A0A167MA48"/>
<dbReference type="Proteomes" id="UP000076738">
    <property type="component" value="Unassembled WGS sequence"/>
</dbReference>
<keyword evidence="3" id="KW-1185">Reference proteome</keyword>